<dbReference type="EMBL" id="SWVK01000023">
    <property type="protein sequence ID" value="NFN36435.1"/>
    <property type="molecule type" value="Genomic_DNA"/>
</dbReference>
<accession>A0A846JYK2</accession>
<sequence length="139" mass="16175">MFNLFRKKKTVAQCEPLIIGSPGSGKVRCYLKSNSMEMLGDSDIQINTIQYDLMLRTIGFEREKLKDNTFKMWRNILQQDKNTVDIDLKELMSLGLGLLEEGKRTMNFLVSKKGIDFISMIEKCSIDYNHFFDEGWDDD</sequence>
<comment type="caution">
    <text evidence="1">The sequence shown here is derived from an EMBL/GenBank/DDBJ whole genome shotgun (WGS) entry which is preliminary data.</text>
</comment>
<dbReference type="Proteomes" id="UP000473681">
    <property type="component" value="Unassembled WGS sequence"/>
</dbReference>
<reference evidence="1 2" key="1">
    <citation type="submission" date="2019-04" db="EMBL/GenBank/DDBJ databases">
        <title>Genome sequencing of Clostridium botulinum Groups I-IV and Clostridium butyricum.</title>
        <authorList>
            <person name="Brunt J."/>
            <person name="Van Vliet A.H.M."/>
            <person name="Stringer S.C."/>
            <person name="Carter A.T."/>
            <person name="Peck M.W."/>
        </authorList>
    </citation>
    <scope>NUCLEOTIDE SEQUENCE [LARGE SCALE GENOMIC DNA]</scope>
    <source>
        <strain evidence="1 2">CB-K-33E</strain>
    </source>
</reference>
<gene>
    <name evidence="1" type="ORF">FDB51_15225</name>
</gene>
<protein>
    <submittedName>
        <fullName evidence="1">Uncharacterized protein</fullName>
    </submittedName>
</protein>
<organism evidence="1 2">
    <name type="scientific">Clostridium botulinum</name>
    <dbReference type="NCBI Taxonomy" id="1491"/>
    <lineage>
        <taxon>Bacteria</taxon>
        <taxon>Bacillati</taxon>
        <taxon>Bacillota</taxon>
        <taxon>Clostridia</taxon>
        <taxon>Eubacteriales</taxon>
        <taxon>Clostridiaceae</taxon>
        <taxon>Clostridium</taxon>
    </lineage>
</organism>
<name>A0A846JYK2_CLOBO</name>
<evidence type="ECO:0000313" key="2">
    <source>
        <dbReference type="Proteomes" id="UP000473681"/>
    </source>
</evidence>
<evidence type="ECO:0000313" key="1">
    <source>
        <dbReference type="EMBL" id="NFN36435.1"/>
    </source>
</evidence>
<proteinExistence type="predicted"/>
<dbReference type="AlphaFoldDB" id="A0A846JYK2"/>